<sequence>MRNNCVKEYYRILKAIFPLKSYYEAKFLKEFKNSLIEFSNTRRHCTFEDLVNEFGSPQEVLHEYMDAQDFIETSTAIKKQNIKKYILLFCVLLLFLVLLLYTIFLHGLSEKVEQAIPDAISTTISE</sequence>
<dbReference type="Proteomes" id="UP000758652">
    <property type="component" value="Unassembled WGS sequence"/>
</dbReference>
<dbReference type="Pfam" id="PF19615">
    <property type="entry name" value="DUF6120"/>
    <property type="match status" value="1"/>
</dbReference>
<dbReference type="InterPro" id="IPR046123">
    <property type="entry name" value="DUF6120"/>
</dbReference>
<dbReference type="RefSeq" id="WP_226395431.1">
    <property type="nucleotide sequence ID" value="NZ_JADCKL010000012.1"/>
</dbReference>
<organism evidence="2 3">
    <name type="scientific">Claveliimonas monacensis</name>
    <dbReference type="NCBI Taxonomy" id="2779351"/>
    <lineage>
        <taxon>Bacteria</taxon>
        <taxon>Bacillati</taxon>
        <taxon>Bacillota</taxon>
        <taxon>Clostridia</taxon>
        <taxon>Lachnospirales</taxon>
        <taxon>Lachnospiraceae</taxon>
        <taxon>Claveliimonas</taxon>
    </lineage>
</organism>
<keyword evidence="1" id="KW-0472">Membrane</keyword>
<accession>A0ABR9RM23</accession>
<dbReference type="EMBL" id="JADCKL010000012">
    <property type="protein sequence ID" value="MBE5064027.1"/>
    <property type="molecule type" value="Genomic_DNA"/>
</dbReference>
<reference evidence="2 3" key="1">
    <citation type="submission" date="2020-10" db="EMBL/GenBank/DDBJ databases">
        <title>ChiBAC.</title>
        <authorList>
            <person name="Zenner C."/>
            <person name="Hitch T.C.A."/>
            <person name="Clavel T."/>
        </authorList>
    </citation>
    <scope>NUCLEOTIDE SEQUENCE [LARGE SCALE GENOMIC DNA]</scope>
    <source>
        <strain evidence="2 3">DSM 108991</strain>
    </source>
</reference>
<evidence type="ECO:0000313" key="2">
    <source>
        <dbReference type="EMBL" id="MBE5064027.1"/>
    </source>
</evidence>
<comment type="caution">
    <text evidence="2">The sequence shown here is derived from an EMBL/GenBank/DDBJ whole genome shotgun (WGS) entry which is preliminary data.</text>
</comment>
<protein>
    <submittedName>
        <fullName evidence="2">Uncharacterized protein</fullName>
    </submittedName>
</protein>
<evidence type="ECO:0000313" key="3">
    <source>
        <dbReference type="Proteomes" id="UP000758652"/>
    </source>
</evidence>
<evidence type="ECO:0000256" key="1">
    <source>
        <dbReference type="SAM" id="Phobius"/>
    </source>
</evidence>
<gene>
    <name evidence="2" type="ORF">INF30_12260</name>
</gene>
<keyword evidence="3" id="KW-1185">Reference proteome</keyword>
<keyword evidence="1" id="KW-1133">Transmembrane helix</keyword>
<name>A0ABR9RM23_9FIRM</name>
<proteinExistence type="predicted"/>
<feature type="transmembrane region" description="Helical" evidence="1">
    <location>
        <begin position="85"/>
        <end position="104"/>
    </location>
</feature>
<keyword evidence="1" id="KW-0812">Transmembrane</keyword>